<accession>A0A3S9HQ54</accession>
<sequence length="147" mass="15966">MKTVKNSTVQHAQGAFKQHGRVDMALRGKTISVQACGPFNLELMNALVALEGEFLSSHVGQGPFTEIVEFSGSVLASPEVMVGHAELLKMLKGAGLAHKATAYVIPAHLEGLAFMRPVAIKNYSALDWPFAIFDNLDEANLWIRDFA</sequence>
<evidence type="ECO:0000313" key="2">
    <source>
        <dbReference type="Proteomes" id="UP000275663"/>
    </source>
</evidence>
<dbReference type="OrthoDB" id="8899166at2"/>
<dbReference type="KEGG" id="upv:EJN92_20850"/>
<evidence type="ECO:0008006" key="3">
    <source>
        <dbReference type="Google" id="ProtNLM"/>
    </source>
</evidence>
<gene>
    <name evidence="1" type="ORF">EJN92_20850</name>
</gene>
<dbReference type="AlphaFoldDB" id="A0A3S9HQ54"/>
<keyword evidence="2" id="KW-1185">Reference proteome</keyword>
<reference evidence="1 2" key="1">
    <citation type="journal article" date="2011" name="Int. J. Syst. Evol. Microbiol.">
        <title>Description of Undibacterium oligocarboniphilum sp. nov., isolated from purified water, and Undibacterium pigrum strain CCUG 49012 as the type strain of Undibacterium parvum sp. nov., and emended descriptions of the genus Undibacterium and the species Undibacterium pigrum.</title>
        <authorList>
            <person name="Eder W."/>
            <person name="Wanner G."/>
            <person name="Ludwig W."/>
            <person name="Busse H.J."/>
            <person name="Ziemke-Kageler F."/>
            <person name="Lang E."/>
        </authorList>
    </citation>
    <scope>NUCLEOTIDE SEQUENCE [LARGE SCALE GENOMIC DNA]</scope>
    <source>
        <strain evidence="1 2">DSM 23061</strain>
    </source>
</reference>
<organism evidence="1 2">
    <name type="scientific">Undibacterium parvum</name>
    <dbReference type="NCBI Taxonomy" id="401471"/>
    <lineage>
        <taxon>Bacteria</taxon>
        <taxon>Pseudomonadati</taxon>
        <taxon>Pseudomonadota</taxon>
        <taxon>Betaproteobacteria</taxon>
        <taxon>Burkholderiales</taxon>
        <taxon>Oxalobacteraceae</taxon>
        <taxon>Undibacterium</taxon>
    </lineage>
</organism>
<dbReference type="RefSeq" id="WP_126129592.1">
    <property type="nucleotide sequence ID" value="NZ_CP034464.1"/>
</dbReference>
<dbReference type="Proteomes" id="UP000275663">
    <property type="component" value="Chromosome"/>
</dbReference>
<evidence type="ECO:0000313" key="1">
    <source>
        <dbReference type="EMBL" id="AZP14231.1"/>
    </source>
</evidence>
<name>A0A3S9HQ54_9BURK</name>
<dbReference type="EMBL" id="CP034464">
    <property type="protein sequence ID" value="AZP14231.1"/>
    <property type="molecule type" value="Genomic_DNA"/>
</dbReference>
<protein>
    <recommendedName>
        <fullName evidence="3">STAS/SEC14 domain-containing protein</fullName>
    </recommendedName>
</protein>
<proteinExistence type="predicted"/>